<feature type="domain" description="RiboL-PSP-HEPN" evidence="1">
    <location>
        <begin position="19"/>
        <end position="167"/>
    </location>
</feature>
<dbReference type="InterPro" id="IPR041519">
    <property type="entry name" value="HEPN_RiboL-PSP"/>
</dbReference>
<name>A0A916BCX7_9PROT</name>
<evidence type="ECO:0000313" key="2">
    <source>
        <dbReference type="EMBL" id="CAE6710137.1"/>
    </source>
</evidence>
<organism evidence="2 3">
    <name type="scientific">Candidatus Nitrotoga fabula</name>
    <dbReference type="NCBI Taxonomy" id="2182327"/>
    <lineage>
        <taxon>Bacteria</taxon>
        <taxon>Pseudomonadati</taxon>
        <taxon>Pseudomonadota</taxon>
        <taxon>Betaproteobacteria</taxon>
        <taxon>Nitrosomonadales</taxon>
        <taxon>Gallionellaceae</taxon>
        <taxon>Candidatus Nitrotoga</taxon>
    </lineage>
</organism>
<gene>
    <name evidence="2" type="ORF">NTGZN8_190047</name>
</gene>
<keyword evidence="3" id="KW-1185">Reference proteome</keyword>
<dbReference type="RefSeq" id="WP_213035752.1">
    <property type="nucleotide sequence ID" value="NZ_CAJNBL010000011.1"/>
</dbReference>
<comment type="caution">
    <text evidence="2">The sequence shown here is derived from an EMBL/GenBank/DDBJ whole genome shotgun (WGS) entry which is preliminary data.</text>
</comment>
<evidence type="ECO:0000259" key="1">
    <source>
        <dbReference type="Pfam" id="PF18735"/>
    </source>
</evidence>
<dbReference type="EMBL" id="CAJNBL010000011">
    <property type="protein sequence ID" value="CAE6710137.1"/>
    <property type="molecule type" value="Genomic_DNA"/>
</dbReference>
<sequence length="169" mass="19255">MDCNIENNSVSYDLTICDDELQKIALIIGKVGKMDHSVPYLTRYSIIKTCGAIEHGFKTLISDYALDAQSEQLKNFVEKKFRNSSMNPSYTNICDGLKSFDKKWCQTFKNKVNSLPEKEKILDSLESLNNARNSFAHGGIPSTSFDDVRVYFYDSLKILKLLEESITEE</sequence>
<evidence type="ECO:0000313" key="3">
    <source>
        <dbReference type="Proteomes" id="UP000675882"/>
    </source>
</evidence>
<dbReference type="AlphaFoldDB" id="A0A916BCX7"/>
<proteinExistence type="predicted"/>
<accession>A0A916BCX7</accession>
<dbReference type="Proteomes" id="UP000675882">
    <property type="component" value="Unassembled WGS sequence"/>
</dbReference>
<reference evidence="2" key="1">
    <citation type="submission" date="2021-02" db="EMBL/GenBank/DDBJ databases">
        <authorList>
            <person name="Han P."/>
        </authorList>
    </citation>
    <scope>NUCLEOTIDE SEQUENCE</scope>
    <source>
        <strain evidence="2">Candidatus Nitrotoga sp. ZN8</strain>
    </source>
</reference>
<protein>
    <recommendedName>
        <fullName evidence="1">RiboL-PSP-HEPN domain-containing protein</fullName>
    </recommendedName>
</protein>
<dbReference type="Pfam" id="PF18735">
    <property type="entry name" value="HEPN_RiboL-PSP"/>
    <property type="match status" value="1"/>
</dbReference>